<proteinExistence type="predicted"/>
<evidence type="ECO:0000313" key="3">
    <source>
        <dbReference type="Proteomes" id="UP001419268"/>
    </source>
</evidence>
<dbReference type="AlphaFoldDB" id="A0AAP0F5E4"/>
<evidence type="ECO:0000256" key="1">
    <source>
        <dbReference type="SAM" id="MobiDB-lite"/>
    </source>
</evidence>
<gene>
    <name evidence="2" type="ORF">Scep_024404</name>
</gene>
<dbReference type="Proteomes" id="UP001419268">
    <property type="component" value="Unassembled WGS sequence"/>
</dbReference>
<reference evidence="2 3" key="1">
    <citation type="submission" date="2024-01" db="EMBL/GenBank/DDBJ databases">
        <title>Genome assemblies of Stephania.</title>
        <authorList>
            <person name="Yang L."/>
        </authorList>
    </citation>
    <scope>NUCLEOTIDE SEQUENCE [LARGE SCALE GENOMIC DNA]</scope>
    <source>
        <strain evidence="2">JXDWG</strain>
        <tissue evidence="2">Leaf</tissue>
    </source>
</reference>
<keyword evidence="3" id="KW-1185">Reference proteome</keyword>
<name>A0AAP0F5E4_9MAGN</name>
<protein>
    <submittedName>
        <fullName evidence="2">Uncharacterized protein</fullName>
    </submittedName>
</protein>
<organism evidence="2 3">
    <name type="scientific">Stephania cephalantha</name>
    <dbReference type="NCBI Taxonomy" id="152367"/>
    <lineage>
        <taxon>Eukaryota</taxon>
        <taxon>Viridiplantae</taxon>
        <taxon>Streptophyta</taxon>
        <taxon>Embryophyta</taxon>
        <taxon>Tracheophyta</taxon>
        <taxon>Spermatophyta</taxon>
        <taxon>Magnoliopsida</taxon>
        <taxon>Ranunculales</taxon>
        <taxon>Menispermaceae</taxon>
        <taxon>Menispermoideae</taxon>
        <taxon>Cissampelideae</taxon>
        <taxon>Stephania</taxon>
    </lineage>
</organism>
<comment type="caution">
    <text evidence="2">The sequence shown here is derived from an EMBL/GenBank/DDBJ whole genome shotgun (WGS) entry which is preliminary data.</text>
</comment>
<evidence type="ECO:0000313" key="2">
    <source>
        <dbReference type="EMBL" id="KAK9100974.1"/>
    </source>
</evidence>
<dbReference type="EMBL" id="JBBNAG010000010">
    <property type="protein sequence ID" value="KAK9100974.1"/>
    <property type="molecule type" value="Genomic_DNA"/>
</dbReference>
<accession>A0AAP0F5E4</accession>
<sequence>MDEGATTHVADDDRAATVVGDDDDGDDGGVASLARICMATMEILACWERQNGFAGRGGEPRNPLALLAGPVSILVTIAGPSCSKGSSKGKEPILGDFL</sequence>
<feature type="region of interest" description="Disordered" evidence="1">
    <location>
        <begin position="1"/>
        <end position="24"/>
    </location>
</feature>